<dbReference type="InterPro" id="IPR006084">
    <property type="entry name" value="XPG/Rad2"/>
</dbReference>
<sequence length="1320" mass="149905">MDSTHDKSLMPPRDSQGRPTISIDEYVACLNTVRKKDPLRQACIDINQPVPKSAKLEQLRAALVNHWFPQGDSDSDESPLPYRKPSAKEARTLAGELDDEVDLLEEFGVDGDNGEEILGFDDEELDDDLEEDMVFLTIEDYASDHGQGFGEGRRGNESHEDFKKRIRVEETKRAEQNRRAGGIKTQNAMVKAWKEFCTKALANGQIKDEIIDEHHLLLYIRFCSERPKRTKKGVDIPGTFIGASHIKKLYFGALRIRKEQEARDPTLSARRPATSVHVWDSLRGRMNEASQRTRDGLVPAEDAPDIIANTFLASITDEQMAEVGKGFLTHRELRSVIFGHLCWTAQHATFLHPNQETAIQSVLGLQGEEKAGARKGLKTKINPVYTVFIAHRDPMMDPLGAFLFYHHYIHDVANLTEAMGVDWSVNKSWRGVRILHSRKAFTTPYHEQSLYNLYVKAFKKAGFVSRLKAHLPRHILGYQQEKMEYLYHIWSHICPLTSVIRRVDASVTSRMGWVCGETYFDTYAPALPKEGILGAHGYKSHEVYDPVWRHVHVPEQFLQLVCPMAEGIYEEIVGKANLSGAANYWSMIMTMRPYLFQCAAAIFQICPESALFRLPALDNPDVKNWMKSSFPTDFTLLKAKEGSPVDLQRLQNQVLQQSLEEMRSLLSTQTAELTKLRQTLERRTAVLSPTKAYSNQVYQDRSNNVKGSLDLAAQQFPKPVFLVEVSNSLLSDEEMHDDITCLPQTPVRPPARLLEAGGTLISSDDSGVYLADDEGSMRAFANPSPRASAQKREKTSVDLVSPPTDAFSEPGGPQLLWPPILGQRSVTWEQVFDLIKRPELLWECWSPSKTLNGYTIREQWACWTVGEAVFDSDGAQTGVKPPIQLIEKYFRDKWRKGSSSGARKSWERFREVPEWICSESERREISPSDVIHELEALGDNDVKLKGLSALTKYIKKLREDLVKDKDNILTTEPPMQSSSSSTETDQSGSGESKKRKSPVDVRKKGKKSRKMHRRYFSRWCERPIPWRITGRSQHKVLKIPAAFVCVYDGAGRPDEKRGVMVIKRTPFWEKPSKELARLYGYHVHEAPGEAEAELAILNIYGFIDAVITSDSDILVFGALNVYRTIPSEKKDFDDEFLTYNSDNLAQQPVGLTRSGLILFALLTGRDYDKGVKNFGPAFAHGLARCGFGEQLIDAIQTLDEDAYAKFLIEWRINLKRELTDNPRRLLPRREPSLARALPESFPDRRILNLYLNPVSSWNPPRNIPSVWDPQEPSISEHFWTSALRMDGWRRTQEKILQHSVRRSLPPDDLFSECLLALLGL</sequence>
<dbReference type="PANTHER" id="PTHR11081:SF75">
    <property type="entry name" value="ENDONUCLEASE, PUTATIVE (AFU_ORTHOLOGUE AFUA_3G13260)-RELATED"/>
    <property type="match status" value="1"/>
</dbReference>
<reference evidence="3 4" key="1">
    <citation type="journal article" date="2018" name="Evol. Lett.">
        <title>Horizontal gene cluster transfer increased hallucinogenic mushroom diversity.</title>
        <authorList>
            <person name="Reynolds H.T."/>
            <person name="Vijayakumar V."/>
            <person name="Gluck-Thaler E."/>
            <person name="Korotkin H.B."/>
            <person name="Matheny P.B."/>
            <person name="Slot J.C."/>
        </authorList>
    </citation>
    <scope>NUCLEOTIDE SEQUENCE [LARGE SCALE GENOMIC DNA]</scope>
    <source>
        <strain evidence="3 4">SRW20</strain>
    </source>
</reference>
<dbReference type="Gene3D" id="3.40.50.1010">
    <property type="entry name" value="5'-nuclease"/>
    <property type="match status" value="1"/>
</dbReference>
<feature type="compositionally biased region" description="Low complexity" evidence="1">
    <location>
        <begin position="976"/>
        <end position="990"/>
    </location>
</feature>
<evidence type="ECO:0000313" key="4">
    <source>
        <dbReference type="Proteomes" id="UP000284706"/>
    </source>
</evidence>
<dbReference type="SMART" id="SM00484">
    <property type="entry name" value="XPGI"/>
    <property type="match status" value="1"/>
</dbReference>
<proteinExistence type="predicted"/>
<name>A0A409WBF2_9AGAR</name>
<dbReference type="InterPro" id="IPR006086">
    <property type="entry name" value="XPG-I_dom"/>
</dbReference>
<feature type="region of interest" description="Disordered" evidence="1">
    <location>
        <begin position="1"/>
        <end position="20"/>
    </location>
</feature>
<dbReference type="Gene3D" id="1.10.443.20">
    <property type="entry name" value="Centromere DNA-binding protein complex CBF3 subunit, domain 2"/>
    <property type="match status" value="1"/>
</dbReference>
<dbReference type="GO" id="GO:0017108">
    <property type="term" value="F:5'-flap endonuclease activity"/>
    <property type="evidence" value="ECO:0007669"/>
    <property type="project" value="TreeGrafter"/>
</dbReference>
<dbReference type="InParanoid" id="A0A409WBF2"/>
<evidence type="ECO:0000256" key="1">
    <source>
        <dbReference type="SAM" id="MobiDB-lite"/>
    </source>
</evidence>
<accession>A0A409WBF2</accession>
<dbReference type="InterPro" id="IPR038279">
    <property type="entry name" value="Ndc10_dom2_sf"/>
</dbReference>
<dbReference type="GO" id="GO:0006281">
    <property type="term" value="P:DNA repair"/>
    <property type="evidence" value="ECO:0007669"/>
    <property type="project" value="UniProtKB-ARBA"/>
</dbReference>
<comment type="caution">
    <text evidence="3">The sequence shown here is derived from an EMBL/GenBank/DDBJ whole genome shotgun (WGS) entry which is preliminary data.</text>
</comment>
<feature type="region of interest" description="Disordered" evidence="1">
    <location>
        <begin position="965"/>
        <end position="1010"/>
    </location>
</feature>
<evidence type="ECO:0000313" key="3">
    <source>
        <dbReference type="EMBL" id="PPQ75836.1"/>
    </source>
</evidence>
<dbReference type="Proteomes" id="UP000284706">
    <property type="component" value="Unassembled WGS sequence"/>
</dbReference>
<dbReference type="OrthoDB" id="2675946at2759"/>
<dbReference type="PANTHER" id="PTHR11081">
    <property type="entry name" value="FLAP ENDONUCLEASE FAMILY MEMBER"/>
    <property type="match status" value="1"/>
</dbReference>
<keyword evidence="4" id="KW-1185">Reference proteome</keyword>
<dbReference type="InterPro" id="IPR029060">
    <property type="entry name" value="PIN-like_dom_sf"/>
</dbReference>
<dbReference type="Pfam" id="PF00867">
    <property type="entry name" value="XPG_I"/>
    <property type="match status" value="1"/>
</dbReference>
<dbReference type="SUPFAM" id="SSF47807">
    <property type="entry name" value="5' to 3' exonuclease, C-terminal subdomain"/>
    <property type="match status" value="1"/>
</dbReference>
<dbReference type="SUPFAM" id="SSF88723">
    <property type="entry name" value="PIN domain-like"/>
    <property type="match status" value="1"/>
</dbReference>
<evidence type="ECO:0000259" key="2">
    <source>
        <dbReference type="SMART" id="SM00484"/>
    </source>
</evidence>
<organism evidence="3 4">
    <name type="scientific">Gymnopilus dilepis</name>
    <dbReference type="NCBI Taxonomy" id="231916"/>
    <lineage>
        <taxon>Eukaryota</taxon>
        <taxon>Fungi</taxon>
        <taxon>Dikarya</taxon>
        <taxon>Basidiomycota</taxon>
        <taxon>Agaricomycotina</taxon>
        <taxon>Agaricomycetes</taxon>
        <taxon>Agaricomycetidae</taxon>
        <taxon>Agaricales</taxon>
        <taxon>Agaricineae</taxon>
        <taxon>Hymenogastraceae</taxon>
        <taxon>Gymnopilus</taxon>
    </lineage>
</organism>
<protein>
    <recommendedName>
        <fullName evidence="2">XPG-I domain-containing protein</fullName>
    </recommendedName>
</protein>
<dbReference type="GO" id="GO:0003677">
    <property type="term" value="F:DNA binding"/>
    <property type="evidence" value="ECO:0007669"/>
    <property type="project" value="InterPro"/>
</dbReference>
<dbReference type="InterPro" id="IPR036279">
    <property type="entry name" value="5-3_exonuclease_C_sf"/>
</dbReference>
<dbReference type="EMBL" id="NHYE01005223">
    <property type="protein sequence ID" value="PPQ75836.1"/>
    <property type="molecule type" value="Genomic_DNA"/>
</dbReference>
<gene>
    <name evidence="3" type="ORF">CVT26_001130</name>
</gene>
<feature type="domain" description="XPG-I" evidence="2">
    <location>
        <begin position="1077"/>
        <end position="1149"/>
    </location>
</feature>
<dbReference type="STRING" id="231916.A0A409WBF2"/>
<dbReference type="PRINTS" id="PR00853">
    <property type="entry name" value="XPGRADSUPER"/>
</dbReference>